<keyword evidence="5 12" id="KW-0808">Transferase</keyword>
<dbReference type="InterPro" id="IPR041698">
    <property type="entry name" value="Methyltransf_25"/>
</dbReference>
<evidence type="ECO:0000256" key="9">
    <source>
        <dbReference type="ARBA" id="ARBA00022833"/>
    </source>
</evidence>
<evidence type="ECO:0000256" key="2">
    <source>
        <dbReference type="ARBA" id="ARBA00011925"/>
    </source>
</evidence>
<comment type="catalytic activity">
    <reaction evidence="10">
        <text>L-arginyl-[protein] + 2 S-adenosyl-L-methionine = N(omega),N(omega)-dimethyl-L-arginyl-[protein] + 2 S-adenosyl-L-homocysteine + 2 H(+)</text>
        <dbReference type="Rhea" id="RHEA:48096"/>
        <dbReference type="Rhea" id="RHEA-COMP:10532"/>
        <dbReference type="Rhea" id="RHEA-COMP:11991"/>
        <dbReference type="ChEBI" id="CHEBI:15378"/>
        <dbReference type="ChEBI" id="CHEBI:29965"/>
        <dbReference type="ChEBI" id="CHEBI:57856"/>
        <dbReference type="ChEBI" id="CHEBI:59789"/>
        <dbReference type="ChEBI" id="CHEBI:61897"/>
        <dbReference type="EC" id="2.1.1.319"/>
    </reaction>
    <physiologicalReaction direction="left-to-right" evidence="10">
        <dbReference type="Rhea" id="RHEA:48097"/>
    </physiologicalReaction>
</comment>
<dbReference type="InterPro" id="IPR029063">
    <property type="entry name" value="SAM-dependent_MTases_sf"/>
</dbReference>
<organism evidence="17 18">
    <name type="scientific">Rehmannia glutinosa</name>
    <name type="common">Chinese foxglove</name>
    <dbReference type="NCBI Taxonomy" id="99300"/>
    <lineage>
        <taxon>Eukaryota</taxon>
        <taxon>Viridiplantae</taxon>
        <taxon>Streptophyta</taxon>
        <taxon>Embryophyta</taxon>
        <taxon>Tracheophyta</taxon>
        <taxon>Spermatophyta</taxon>
        <taxon>Magnoliopsida</taxon>
        <taxon>eudicotyledons</taxon>
        <taxon>Gunneridae</taxon>
        <taxon>Pentapetalae</taxon>
        <taxon>asterids</taxon>
        <taxon>lamiids</taxon>
        <taxon>Lamiales</taxon>
        <taxon>Orobanchaceae</taxon>
        <taxon>Rehmannieae</taxon>
        <taxon>Rehmannia</taxon>
    </lineage>
</organism>
<comment type="caution">
    <text evidence="17">The sequence shown here is derived from an EMBL/GenBank/DDBJ whole genome shotgun (WGS) entry which is preliminary data.</text>
</comment>
<dbReference type="Pfam" id="PF22528">
    <property type="entry name" value="PRMT_C"/>
    <property type="match status" value="1"/>
</dbReference>
<feature type="compositionally biased region" description="Basic and acidic residues" evidence="13">
    <location>
        <begin position="1"/>
        <end position="13"/>
    </location>
</feature>
<keyword evidence="4 12" id="KW-0489">Methyltransferase</keyword>
<evidence type="ECO:0000256" key="4">
    <source>
        <dbReference type="ARBA" id="ARBA00022603"/>
    </source>
</evidence>
<dbReference type="Pfam" id="PF13649">
    <property type="entry name" value="Methyltransf_25"/>
    <property type="match status" value="1"/>
</dbReference>
<evidence type="ECO:0000256" key="3">
    <source>
        <dbReference type="ARBA" id="ARBA00022490"/>
    </source>
</evidence>
<evidence type="ECO:0000259" key="15">
    <source>
        <dbReference type="Pfam" id="PF21137"/>
    </source>
</evidence>
<feature type="domain" description="Methyltransferase" evidence="14">
    <location>
        <begin position="311"/>
        <end position="425"/>
    </location>
</feature>
<sequence length="641" mass="71595">MATHHVEKEDKQNDAQVNALRHSSDSDDEEEEFEDQNWDDWKDEDDAVEEQGLNPQLQCLFCDSPYGSCSLLFEHCASAHCFDFYGIKKAYNLDFYKCFKLINYVRSQVAVNKCWSCGMICTSKEELQKHLHKAVSFDLSSFPWDDDRYLNPFLQDDSLLYSFGEDDEDEEGDIMIDDTKELASYLSQFEHIDIQVEGASDRCAPELIIPCENGGKGAVLSFDKDLNAAKPLANTNNVAGGLSPYRSRKNETFTVPSTNIATNEIRKINKNYFSSYSSFGIHRDMISDKVRTDAYRQAISENPSLLRNAVVMDVGCGTGILSLFAAQAGASRVIAVEASDKMAAVATQIVKDNSLLRNGISSDGSQQDGVIEVVQGMVEELDNADHIQPQSMDVLLSEWMGYCLLYESMLTSVLFARDKWLKPGGAILPDTATMFVAGFGRGATSIPFWENVYGFNMSCIGQEVVEDAARVPIVDVIDSCNIVTTTKVLQNFDLVTMQPKQMDFTAEVELEPKLVVPLNNPTGSKLEITWCYGLVLWFETGFTERFCREKPVVLSTSPYDPSTHWSQTILTFREPIAMASNSGGDKLAEVGTNDCPAVKIQSRISIVRASQHRSIDISMELTGIGSDRRKRNWPAQFFNLN</sequence>
<name>A0ABR0UG12_REHGL</name>
<protein>
    <recommendedName>
        <fullName evidence="2">type I protein arginine methyltransferase</fullName>
        <ecNumber evidence="2">2.1.1.319</ecNumber>
    </recommendedName>
</protein>
<dbReference type="InterPro" id="IPR055135">
    <property type="entry name" value="PRMT_dom"/>
</dbReference>
<dbReference type="InterPro" id="IPR025799">
    <property type="entry name" value="Arg_MeTrfase"/>
</dbReference>
<dbReference type="Pfam" id="PF21137">
    <property type="entry name" value="ANM3_C2H2_Zf"/>
    <property type="match status" value="1"/>
</dbReference>
<evidence type="ECO:0000259" key="16">
    <source>
        <dbReference type="Pfam" id="PF22528"/>
    </source>
</evidence>
<evidence type="ECO:0000256" key="12">
    <source>
        <dbReference type="PROSITE-ProRule" id="PRU01015"/>
    </source>
</evidence>
<dbReference type="CDD" id="cd02440">
    <property type="entry name" value="AdoMet_MTases"/>
    <property type="match status" value="1"/>
</dbReference>
<dbReference type="PROSITE" id="PS51678">
    <property type="entry name" value="SAM_MT_PRMT"/>
    <property type="match status" value="1"/>
</dbReference>
<dbReference type="Gene3D" id="3.40.50.150">
    <property type="entry name" value="Vaccinia Virus protein VP39"/>
    <property type="match status" value="1"/>
</dbReference>
<dbReference type="PANTHER" id="PTHR11006">
    <property type="entry name" value="PROTEIN ARGININE N-METHYLTRANSFERASE"/>
    <property type="match status" value="1"/>
</dbReference>
<evidence type="ECO:0000256" key="7">
    <source>
        <dbReference type="ARBA" id="ARBA00022723"/>
    </source>
</evidence>
<evidence type="ECO:0000256" key="10">
    <source>
        <dbReference type="ARBA" id="ARBA00047384"/>
    </source>
</evidence>
<dbReference type="SUPFAM" id="SSF53335">
    <property type="entry name" value="S-adenosyl-L-methionine-dependent methyltransferases"/>
    <property type="match status" value="1"/>
</dbReference>
<keyword evidence="18" id="KW-1185">Reference proteome</keyword>
<keyword evidence="3" id="KW-0963">Cytoplasm</keyword>
<evidence type="ECO:0000256" key="1">
    <source>
        <dbReference type="ARBA" id="ARBA00004514"/>
    </source>
</evidence>
<evidence type="ECO:0000256" key="11">
    <source>
        <dbReference type="ARBA" id="ARBA00049303"/>
    </source>
</evidence>
<evidence type="ECO:0000313" key="18">
    <source>
        <dbReference type="Proteomes" id="UP001318860"/>
    </source>
</evidence>
<comment type="catalytic activity">
    <reaction evidence="11">
        <text>L-arginyl-[protein] + S-adenosyl-L-methionine = N(omega)-methyl-L-arginyl-[protein] + S-adenosyl-L-homocysteine + H(+)</text>
        <dbReference type="Rhea" id="RHEA:48100"/>
        <dbReference type="Rhea" id="RHEA-COMP:10532"/>
        <dbReference type="Rhea" id="RHEA-COMP:11990"/>
        <dbReference type="ChEBI" id="CHEBI:15378"/>
        <dbReference type="ChEBI" id="CHEBI:29965"/>
        <dbReference type="ChEBI" id="CHEBI:57856"/>
        <dbReference type="ChEBI" id="CHEBI:59789"/>
        <dbReference type="ChEBI" id="CHEBI:65280"/>
    </reaction>
    <physiologicalReaction direction="left-to-right" evidence="11">
        <dbReference type="Rhea" id="RHEA:48101"/>
    </physiologicalReaction>
</comment>
<keyword evidence="8" id="KW-0863">Zinc-finger</keyword>
<feature type="compositionally biased region" description="Acidic residues" evidence="13">
    <location>
        <begin position="26"/>
        <end position="40"/>
    </location>
</feature>
<dbReference type="Proteomes" id="UP001318860">
    <property type="component" value="Unassembled WGS sequence"/>
</dbReference>
<proteinExistence type="predicted"/>
<feature type="region of interest" description="Disordered" evidence="13">
    <location>
        <begin position="1"/>
        <end position="40"/>
    </location>
</feature>
<evidence type="ECO:0000259" key="14">
    <source>
        <dbReference type="Pfam" id="PF13649"/>
    </source>
</evidence>
<keyword evidence="9" id="KW-0862">Zinc</keyword>
<dbReference type="InterPro" id="IPR049482">
    <property type="entry name" value="ANM3-like_C2H2_Zf"/>
</dbReference>
<evidence type="ECO:0000256" key="8">
    <source>
        <dbReference type="ARBA" id="ARBA00022771"/>
    </source>
</evidence>
<evidence type="ECO:0000256" key="6">
    <source>
        <dbReference type="ARBA" id="ARBA00022691"/>
    </source>
</evidence>
<dbReference type="EMBL" id="JABTTQ020002899">
    <property type="protein sequence ID" value="KAK6121498.1"/>
    <property type="molecule type" value="Genomic_DNA"/>
</dbReference>
<dbReference type="PANTHER" id="PTHR11006:SF89">
    <property type="entry name" value="PROTEIN ARGININE N-METHYLTRANSFERASE 3-RELATED"/>
    <property type="match status" value="1"/>
</dbReference>
<keyword evidence="6 12" id="KW-0949">S-adenosyl-L-methionine</keyword>
<evidence type="ECO:0000256" key="13">
    <source>
        <dbReference type="SAM" id="MobiDB-lite"/>
    </source>
</evidence>
<evidence type="ECO:0000256" key="5">
    <source>
        <dbReference type="ARBA" id="ARBA00022679"/>
    </source>
</evidence>
<comment type="subcellular location">
    <subcellularLocation>
        <location evidence="1">Cytoplasm</location>
        <location evidence="1">Cytosol</location>
    </subcellularLocation>
</comment>
<dbReference type="EC" id="2.1.1.319" evidence="2"/>
<keyword evidence="7" id="KW-0479">Metal-binding</keyword>
<dbReference type="InterPro" id="IPR036236">
    <property type="entry name" value="Znf_C2H2_sf"/>
</dbReference>
<dbReference type="SUPFAM" id="SSF57667">
    <property type="entry name" value="beta-beta-alpha zinc fingers"/>
    <property type="match status" value="1"/>
</dbReference>
<feature type="domain" description="Protein arginine N-methyltransferase" evidence="16">
    <location>
        <begin position="430"/>
        <end position="580"/>
    </location>
</feature>
<feature type="domain" description="Protein arginine N-methyltransferase 3-like C2H2 zinc finger" evidence="15">
    <location>
        <begin position="88"/>
        <end position="116"/>
    </location>
</feature>
<dbReference type="Gene3D" id="2.70.160.11">
    <property type="entry name" value="Hnrnp arginine n-methyltransferase1"/>
    <property type="match status" value="1"/>
</dbReference>
<accession>A0ABR0UG12</accession>
<reference evidence="17 18" key="1">
    <citation type="journal article" date="2021" name="Comput. Struct. Biotechnol. J.">
        <title>De novo genome assembly of the potent medicinal plant Rehmannia glutinosa using nanopore technology.</title>
        <authorList>
            <person name="Ma L."/>
            <person name="Dong C."/>
            <person name="Song C."/>
            <person name="Wang X."/>
            <person name="Zheng X."/>
            <person name="Niu Y."/>
            <person name="Chen S."/>
            <person name="Feng W."/>
        </authorList>
    </citation>
    <scope>NUCLEOTIDE SEQUENCE [LARGE SCALE GENOMIC DNA]</scope>
    <source>
        <strain evidence="17">DH-2019</strain>
    </source>
</reference>
<gene>
    <name evidence="17" type="ORF">DH2020_044758</name>
</gene>
<evidence type="ECO:0000313" key="17">
    <source>
        <dbReference type="EMBL" id="KAK6121498.1"/>
    </source>
</evidence>